<proteinExistence type="predicted"/>
<gene>
    <name evidence="5" type="primary">soxS_2</name>
    <name evidence="5" type="ORF">NCTC10296_01387</name>
</gene>
<dbReference type="OrthoDB" id="9789899at2"/>
<dbReference type="RefSeq" id="WP_085416483.1">
    <property type="nucleotide sequence ID" value="NZ_CAUJPY010000006.1"/>
</dbReference>
<dbReference type="STRING" id="493.BWD07_06065"/>
<dbReference type="Gene3D" id="1.10.10.60">
    <property type="entry name" value="Homeodomain-like"/>
    <property type="match status" value="2"/>
</dbReference>
<dbReference type="Proteomes" id="UP000279284">
    <property type="component" value="Chromosome"/>
</dbReference>
<dbReference type="EMBL" id="LR134313">
    <property type="protein sequence ID" value="VEF01631.1"/>
    <property type="molecule type" value="Genomic_DNA"/>
</dbReference>
<protein>
    <submittedName>
        <fullName evidence="5">Regulatory protein soxS</fullName>
    </submittedName>
</protein>
<evidence type="ECO:0000256" key="2">
    <source>
        <dbReference type="ARBA" id="ARBA00023125"/>
    </source>
</evidence>
<dbReference type="InterPro" id="IPR018060">
    <property type="entry name" value="HTH_AraC"/>
</dbReference>
<dbReference type="GO" id="GO:0043565">
    <property type="term" value="F:sequence-specific DNA binding"/>
    <property type="evidence" value="ECO:0007669"/>
    <property type="project" value="InterPro"/>
</dbReference>
<keyword evidence="3" id="KW-0804">Transcription</keyword>
<evidence type="ECO:0000256" key="1">
    <source>
        <dbReference type="ARBA" id="ARBA00023015"/>
    </source>
</evidence>
<dbReference type="AlphaFoldDB" id="A0A1X3CYN8"/>
<accession>A0A1X3CYN8</accession>
<dbReference type="PANTHER" id="PTHR47504">
    <property type="entry name" value="RIGHT ORIGIN-BINDING PROTEIN"/>
    <property type="match status" value="1"/>
</dbReference>
<dbReference type="PROSITE" id="PS01124">
    <property type="entry name" value="HTH_ARAC_FAMILY_2"/>
    <property type="match status" value="1"/>
</dbReference>
<evidence type="ECO:0000313" key="5">
    <source>
        <dbReference type="EMBL" id="VEF01631.1"/>
    </source>
</evidence>
<evidence type="ECO:0000313" key="6">
    <source>
        <dbReference type="Proteomes" id="UP000279284"/>
    </source>
</evidence>
<evidence type="ECO:0000259" key="4">
    <source>
        <dbReference type="PROSITE" id="PS01124"/>
    </source>
</evidence>
<keyword evidence="2" id="KW-0238">DNA-binding</keyword>
<dbReference type="Pfam" id="PF12833">
    <property type="entry name" value="HTH_18"/>
    <property type="match status" value="1"/>
</dbReference>
<name>A0A1X3CYN8_9NEIS</name>
<keyword evidence="1" id="KW-0805">Transcription regulation</keyword>
<dbReference type="InterPro" id="IPR050959">
    <property type="entry name" value="MarA-like"/>
</dbReference>
<dbReference type="SMART" id="SM00342">
    <property type="entry name" value="HTH_ARAC"/>
    <property type="match status" value="1"/>
</dbReference>
<reference evidence="5 6" key="1">
    <citation type="submission" date="2018-12" db="EMBL/GenBank/DDBJ databases">
        <authorList>
            <consortium name="Pathogen Informatics"/>
        </authorList>
    </citation>
    <scope>NUCLEOTIDE SEQUENCE [LARGE SCALE GENOMIC DNA]</scope>
    <source>
        <strain evidence="5 6">NCTC10296</strain>
    </source>
</reference>
<feature type="domain" description="HTH araC/xylS-type" evidence="4">
    <location>
        <begin position="5"/>
        <end position="102"/>
    </location>
</feature>
<dbReference type="PANTHER" id="PTHR47504:SF6">
    <property type="entry name" value="ARAC-FAMILY TRANSCRIPTIONAL REGULATOR"/>
    <property type="match status" value="1"/>
</dbReference>
<organism evidence="5 6">
    <name type="scientific">Neisseria canis</name>
    <dbReference type="NCBI Taxonomy" id="493"/>
    <lineage>
        <taxon>Bacteria</taxon>
        <taxon>Pseudomonadati</taxon>
        <taxon>Pseudomonadota</taxon>
        <taxon>Betaproteobacteria</taxon>
        <taxon>Neisseriales</taxon>
        <taxon>Neisseriaceae</taxon>
        <taxon>Neisseria</taxon>
    </lineage>
</organism>
<dbReference type="SUPFAM" id="SSF46689">
    <property type="entry name" value="Homeodomain-like"/>
    <property type="match status" value="1"/>
</dbReference>
<dbReference type="InterPro" id="IPR009057">
    <property type="entry name" value="Homeodomain-like_sf"/>
</dbReference>
<dbReference type="KEGG" id="nci:NCTC10296_01387"/>
<dbReference type="GO" id="GO:0003700">
    <property type="term" value="F:DNA-binding transcription factor activity"/>
    <property type="evidence" value="ECO:0007669"/>
    <property type="project" value="InterPro"/>
</dbReference>
<keyword evidence="6" id="KW-1185">Reference proteome</keyword>
<evidence type="ECO:0000256" key="3">
    <source>
        <dbReference type="ARBA" id="ARBA00023163"/>
    </source>
</evidence>
<sequence length="260" mass="29250">MLSLEEVTAHIRACLKDNPTPADIAAHFGYSRFYLSRWFHFQTGISMRDYIAALKIEQGIEPLVEGKSIIESQLEAGHASAGTYSRRFHLHTGQTPRDYRNQAAAVSRIFNEQVSDHTSRALPHYSFEPEKHLQPHPLSISISGANPHSVVFAGLFPEPIPRGVPIVGNALFHTRSFSIRNVPNGIYYLLGCEIEPSLNPLHYFRLDHCLRGIHPEPICFPLAAPLKVSLNMRPFQSSDPPITVNLPKLLFEFIKAQRNP</sequence>